<organism evidence="2 3">
    <name type="scientific">Chryseobacterium ginsengisoli</name>
    <dbReference type="NCBI Taxonomy" id="363853"/>
    <lineage>
        <taxon>Bacteria</taxon>
        <taxon>Pseudomonadati</taxon>
        <taxon>Bacteroidota</taxon>
        <taxon>Flavobacteriia</taxon>
        <taxon>Flavobacteriales</taxon>
        <taxon>Weeksellaceae</taxon>
        <taxon>Chryseobacterium group</taxon>
        <taxon>Chryseobacterium</taxon>
    </lineage>
</organism>
<gene>
    <name evidence="2" type="ORF">GCM10023210_40250</name>
</gene>
<keyword evidence="1" id="KW-0472">Membrane</keyword>
<keyword evidence="1" id="KW-1133">Transmembrane helix</keyword>
<accession>A0ABP9MSW0</accession>
<dbReference type="RefSeq" id="WP_345208019.1">
    <property type="nucleotide sequence ID" value="NZ_BAABHX010000009.1"/>
</dbReference>
<dbReference type="EMBL" id="BAABHX010000009">
    <property type="protein sequence ID" value="GAA5101082.1"/>
    <property type="molecule type" value="Genomic_DNA"/>
</dbReference>
<keyword evidence="1" id="KW-0812">Transmembrane</keyword>
<feature type="transmembrane region" description="Helical" evidence="1">
    <location>
        <begin position="61"/>
        <end position="80"/>
    </location>
</feature>
<evidence type="ECO:0000313" key="3">
    <source>
        <dbReference type="Proteomes" id="UP001500353"/>
    </source>
</evidence>
<evidence type="ECO:0008006" key="4">
    <source>
        <dbReference type="Google" id="ProtNLM"/>
    </source>
</evidence>
<protein>
    <recommendedName>
        <fullName evidence="4">DUF304 domain-containing protein</fullName>
    </recommendedName>
</protein>
<sequence length="180" mass="21209">MLDEYNSLLIKDETIIKLLSPKIAILFNVVEFIKIIFSIFWCGIAYMILKGHLDNFQFFDYILFPFFTISGFYILIGRYLKKGLKLYSTKYIITNKRIIIKSSFILFKDVIINIGDIKEIYVEFNTRMFGNIILEKPQSLFGGRGMNYGENKYSLESIQNVFDIVQIINVNHVKVYENEY</sequence>
<keyword evidence="3" id="KW-1185">Reference proteome</keyword>
<evidence type="ECO:0000313" key="2">
    <source>
        <dbReference type="EMBL" id="GAA5101082.1"/>
    </source>
</evidence>
<comment type="caution">
    <text evidence="2">The sequence shown here is derived from an EMBL/GenBank/DDBJ whole genome shotgun (WGS) entry which is preliminary data.</text>
</comment>
<evidence type="ECO:0000256" key="1">
    <source>
        <dbReference type="SAM" id="Phobius"/>
    </source>
</evidence>
<dbReference type="Proteomes" id="UP001500353">
    <property type="component" value="Unassembled WGS sequence"/>
</dbReference>
<name>A0ABP9MSW0_9FLAO</name>
<proteinExistence type="predicted"/>
<reference evidence="3" key="1">
    <citation type="journal article" date="2019" name="Int. J. Syst. Evol. Microbiol.">
        <title>The Global Catalogue of Microorganisms (GCM) 10K type strain sequencing project: providing services to taxonomists for standard genome sequencing and annotation.</title>
        <authorList>
            <consortium name="The Broad Institute Genomics Platform"/>
            <consortium name="The Broad Institute Genome Sequencing Center for Infectious Disease"/>
            <person name="Wu L."/>
            <person name="Ma J."/>
        </authorList>
    </citation>
    <scope>NUCLEOTIDE SEQUENCE [LARGE SCALE GENOMIC DNA]</scope>
    <source>
        <strain evidence="3">JCM 18019</strain>
    </source>
</reference>
<feature type="transmembrane region" description="Helical" evidence="1">
    <location>
        <begin position="25"/>
        <end position="49"/>
    </location>
</feature>